<dbReference type="EMBL" id="NOWI01000004">
    <property type="protein sequence ID" value="RFT44786.1"/>
    <property type="molecule type" value="Genomic_DNA"/>
</dbReference>
<reference evidence="1 2" key="1">
    <citation type="submission" date="2017-07" db="EMBL/GenBank/DDBJ databases">
        <authorList>
            <person name="Sun Z.S."/>
            <person name="Albrecht U."/>
            <person name="Echele G."/>
            <person name="Lee C.C."/>
        </authorList>
    </citation>
    <scope>NUCLEOTIDE SEQUENCE [LARGE SCALE GENOMIC DNA]</scope>
    <source>
        <strain evidence="1 2">P16-029</strain>
    </source>
</reference>
<comment type="caution">
    <text evidence="1">The sequence shown here is derived from an EMBL/GenBank/DDBJ whole genome shotgun (WGS) entry which is preliminary data.</text>
</comment>
<dbReference type="AlphaFoldDB" id="A0A3E2DHC4"/>
<evidence type="ECO:0000313" key="1">
    <source>
        <dbReference type="EMBL" id="RFT44786.1"/>
    </source>
</evidence>
<sequence length="338" mass="37710">MTMNASGPIMGRRLILGTCVASVAAAMSPEFTLESKAACRKPTTMWKESMEGALKCFPVGGGYHTGRNIPPGFQQTTWAGMDRAVNVSESGVEVNPQLATPSFCSSAVYLLLLKSIEMYENACDHVLPQKQWEYLKPYTVENRAYPIQADGVGAWGRANANGPGVAELVRELGIGTNMYIGTADEYRNSCHRNFLFDTIHKFDFMKIFWNDEIGKDESGHMVVVLGKSCERDQDGNTMSILHYWSSNGSHTDINAGYGIKSVSVDKIHRAVVTRIDRPWKLWHTEVMMPDDVCAPLAEIAKDRSMTPEEMKRLVDANSFWLIRGRRSSHDADADRSMR</sequence>
<dbReference type="RefSeq" id="WP_065672736.1">
    <property type="nucleotide sequence ID" value="NZ_JAQDJS010000001.1"/>
</dbReference>
<organism evidence="1 2">
    <name type="scientific">Cutibacterium avidum</name>
    <dbReference type="NCBI Taxonomy" id="33010"/>
    <lineage>
        <taxon>Bacteria</taxon>
        <taxon>Bacillati</taxon>
        <taxon>Actinomycetota</taxon>
        <taxon>Actinomycetes</taxon>
        <taxon>Propionibacteriales</taxon>
        <taxon>Propionibacteriaceae</taxon>
        <taxon>Cutibacterium</taxon>
    </lineage>
</organism>
<name>A0A3E2DHC4_9ACTN</name>
<protein>
    <submittedName>
        <fullName evidence="1">Tat (Twin-arginine translocation) pathway signal sequence</fullName>
    </submittedName>
</protein>
<accession>A0A3E2DHC4</accession>
<dbReference type="Proteomes" id="UP000259211">
    <property type="component" value="Unassembled WGS sequence"/>
</dbReference>
<evidence type="ECO:0000313" key="2">
    <source>
        <dbReference type="Proteomes" id="UP000259211"/>
    </source>
</evidence>
<gene>
    <name evidence="1" type="ORF">CHT91_04720</name>
</gene>
<proteinExistence type="predicted"/>